<dbReference type="AlphaFoldDB" id="A0AAV5W5S4"/>
<feature type="non-terminal residue" evidence="1">
    <location>
        <position position="78"/>
    </location>
</feature>
<reference evidence="1" key="1">
    <citation type="submission" date="2023-10" db="EMBL/GenBank/DDBJ databases">
        <title>Genome assembly of Pristionchus species.</title>
        <authorList>
            <person name="Yoshida K."/>
            <person name="Sommer R.J."/>
        </authorList>
    </citation>
    <scope>NUCLEOTIDE SEQUENCE</scope>
    <source>
        <strain evidence="1">RS5133</strain>
    </source>
</reference>
<evidence type="ECO:0000313" key="1">
    <source>
        <dbReference type="EMBL" id="GMT25209.1"/>
    </source>
</evidence>
<accession>A0AAV5W5S4</accession>
<gene>
    <name evidence="1" type="ORF">PFISCL1PPCAC_16506</name>
</gene>
<proteinExistence type="predicted"/>
<evidence type="ECO:0008006" key="3">
    <source>
        <dbReference type="Google" id="ProtNLM"/>
    </source>
</evidence>
<organism evidence="1 2">
    <name type="scientific">Pristionchus fissidentatus</name>
    <dbReference type="NCBI Taxonomy" id="1538716"/>
    <lineage>
        <taxon>Eukaryota</taxon>
        <taxon>Metazoa</taxon>
        <taxon>Ecdysozoa</taxon>
        <taxon>Nematoda</taxon>
        <taxon>Chromadorea</taxon>
        <taxon>Rhabditida</taxon>
        <taxon>Rhabditina</taxon>
        <taxon>Diplogasteromorpha</taxon>
        <taxon>Diplogasteroidea</taxon>
        <taxon>Neodiplogasteridae</taxon>
        <taxon>Pristionchus</taxon>
    </lineage>
</organism>
<sequence length="78" mass="9044">KRERKRQRRMGRSRMALASLSSLLSLSLSWRRRMGRRRIGTIRRPNGIPLHAVLRLVMEDVETELLLGQKTHAAAEIV</sequence>
<protein>
    <recommendedName>
        <fullName evidence="3">Histone H2A</fullName>
    </recommendedName>
</protein>
<keyword evidence="2" id="KW-1185">Reference proteome</keyword>
<evidence type="ECO:0000313" key="2">
    <source>
        <dbReference type="Proteomes" id="UP001432322"/>
    </source>
</evidence>
<comment type="caution">
    <text evidence="1">The sequence shown here is derived from an EMBL/GenBank/DDBJ whole genome shotgun (WGS) entry which is preliminary data.</text>
</comment>
<feature type="non-terminal residue" evidence="1">
    <location>
        <position position="1"/>
    </location>
</feature>
<dbReference type="EMBL" id="BTSY01000004">
    <property type="protein sequence ID" value="GMT25209.1"/>
    <property type="molecule type" value="Genomic_DNA"/>
</dbReference>
<name>A0AAV5W5S4_9BILA</name>
<dbReference type="Proteomes" id="UP001432322">
    <property type="component" value="Unassembled WGS sequence"/>
</dbReference>